<dbReference type="InterPro" id="IPR047657">
    <property type="entry name" value="PmbA"/>
</dbReference>
<organism evidence="5 6">
    <name type="scientific">Deinococcus yavapaiensis KR-236</name>
    <dbReference type="NCBI Taxonomy" id="694435"/>
    <lineage>
        <taxon>Bacteria</taxon>
        <taxon>Thermotogati</taxon>
        <taxon>Deinococcota</taxon>
        <taxon>Deinococci</taxon>
        <taxon>Deinococcales</taxon>
        <taxon>Deinococcaceae</taxon>
        <taxon>Deinococcus</taxon>
    </lineage>
</organism>
<dbReference type="OrthoDB" id="9803618at2"/>
<dbReference type="EMBL" id="QJSX01000003">
    <property type="protein sequence ID" value="PYE55347.1"/>
    <property type="molecule type" value="Genomic_DNA"/>
</dbReference>
<feature type="domain" description="Metalloprotease TldD/E central" evidence="4">
    <location>
        <begin position="119"/>
        <end position="222"/>
    </location>
</feature>
<comment type="similarity">
    <text evidence="1">Belongs to the peptidase U62 family.</text>
</comment>
<evidence type="ECO:0000256" key="1">
    <source>
        <dbReference type="ARBA" id="ARBA00005836"/>
    </source>
</evidence>
<dbReference type="Gene3D" id="3.30.2290.10">
    <property type="entry name" value="PmbA/TldD superfamily"/>
    <property type="match status" value="1"/>
</dbReference>
<dbReference type="Proteomes" id="UP000248326">
    <property type="component" value="Unassembled WGS sequence"/>
</dbReference>
<accession>A0A318S8I5</accession>
<protein>
    <submittedName>
        <fullName evidence="5">PmbA protein</fullName>
    </submittedName>
</protein>
<dbReference type="GO" id="GO:0005829">
    <property type="term" value="C:cytosol"/>
    <property type="evidence" value="ECO:0007669"/>
    <property type="project" value="TreeGrafter"/>
</dbReference>
<keyword evidence="6" id="KW-1185">Reference proteome</keyword>
<evidence type="ECO:0000259" key="3">
    <source>
        <dbReference type="Pfam" id="PF19289"/>
    </source>
</evidence>
<evidence type="ECO:0000259" key="2">
    <source>
        <dbReference type="Pfam" id="PF01523"/>
    </source>
</evidence>
<dbReference type="InterPro" id="IPR045569">
    <property type="entry name" value="Metalloprtase-TldD/E_C"/>
</dbReference>
<dbReference type="PANTHER" id="PTHR43421:SF1">
    <property type="entry name" value="METALLOPROTEASE PMBA"/>
    <property type="match status" value="1"/>
</dbReference>
<dbReference type="Pfam" id="PF01523">
    <property type="entry name" value="PmbA_TldD_1st"/>
    <property type="match status" value="1"/>
</dbReference>
<gene>
    <name evidence="5" type="ORF">DES52_103180</name>
</gene>
<dbReference type="InterPro" id="IPR035068">
    <property type="entry name" value="TldD/PmbA_N"/>
</dbReference>
<evidence type="ECO:0000313" key="6">
    <source>
        <dbReference type="Proteomes" id="UP000248326"/>
    </source>
</evidence>
<dbReference type="PANTHER" id="PTHR43421">
    <property type="entry name" value="METALLOPROTEASE PMBA"/>
    <property type="match status" value="1"/>
</dbReference>
<dbReference type="InterPro" id="IPR045570">
    <property type="entry name" value="Metalloprtase-TldD/E_cen_dom"/>
</dbReference>
<evidence type="ECO:0000259" key="4">
    <source>
        <dbReference type="Pfam" id="PF19290"/>
    </source>
</evidence>
<dbReference type="InterPro" id="IPR036059">
    <property type="entry name" value="TldD/PmbA_sf"/>
</dbReference>
<dbReference type="AlphaFoldDB" id="A0A318S8I5"/>
<feature type="domain" description="Metalloprotease TldD/E N-terminal" evidence="2">
    <location>
        <begin position="28"/>
        <end position="91"/>
    </location>
</feature>
<evidence type="ECO:0000313" key="5">
    <source>
        <dbReference type="EMBL" id="PYE55347.1"/>
    </source>
</evidence>
<dbReference type="GO" id="GO:0008237">
    <property type="term" value="F:metallopeptidase activity"/>
    <property type="evidence" value="ECO:0007669"/>
    <property type="project" value="InterPro"/>
</dbReference>
<dbReference type="Pfam" id="PF19289">
    <property type="entry name" value="PmbA_TldD_3rd"/>
    <property type="match status" value="1"/>
</dbReference>
<feature type="domain" description="Metalloprotease TldD/E C-terminal" evidence="3">
    <location>
        <begin position="229"/>
        <end position="450"/>
    </location>
</feature>
<sequence length="451" mass="47667">MTANTQLKFEEARSFLLSLAKERGVQLEVFAQRGTETTVQAFGGQVSEFKLSSKQGVGLRALSNGAWGYAYTENLSRDALSRAFRSAVENAELVEPAPHAVLAAHAEPPAMDLFGEGLSGVTVERKVAVALRLEQAAKESDARVVTVPYAEYSDGESETAVANTEGLDRAFKELHAYQYLGPLVAEDGQNKMKMAFQVTREFEELDPTATALEATRKALALLGARPAPSGVFPAVIENECMALLLAVFSGIFSGKMVEEGKSPLASKLGERIGSDLVTILDDATLERGLSSRPFDAEGYPSAPVTLVQGGELRGFLHNTETAAKAGVSSTGHASRPSYKGTVGVSPTNFVLASGEGTRDDLLTQLGTGLLLTDVQGVHAGANPITGEFSLQAEGFWVENGVVAYPLDVFTVAGNFLDLLRSVEAVGSDTKMSIYGAIAPSVRISSINVGGQ</sequence>
<dbReference type="Pfam" id="PF19290">
    <property type="entry name" value="PmbA_TldD_2nd"/>
    <property type="match status" value="1"/>
</dbReference>
<dbReference type="InterPro" id="IPR002510">
    <property type="entry name" value="Metalloprtase-TldD/E_N"/>
</dbReference>
<dbReference type="SUPFAM" id="SSF111283">
    <property type="entry name" value="Putative modulator of DNA gyrase, PmbA/TldD"/>
    <property type="match status" value="1"/>
</dbReference>
<name>A0A318S8I5_9DEIO</name>
<dbReference type="RefSeq" id="WP_110885696.1">
    <property type="nucleotide sequence ID" value="NZ_QJSX01000003.1"/>
</dbReference>
<proteinExistence type="inferred from homology"/>
<dbReference type="GO" id="GO:0006508">
    <property type="term" value="P:proteolysis"/>
    <property type="evidence" value="ECO:0007669"/>
    <property type="project" value="InterPro"/>
</dbReference>
<reference evidence="5 6" key="1">
    <citation type="submission" date="2018-06" db="EMBL/GenBank/DDBJ databases">
        <title>Genomic Encyclopedia of Type Strains, Phase IV (KMG-IV): sequencing the most valuable type-strain genomes for metagenomic binning, comparative biology and taxonomic classification.</title>
        <authorList>
            <person name="Goeker M."/>
        </authorList>
    </citation>
    <scope>NUCLEOTIDE SEQUENCE [LARGE SCALE GENOMIC DNA]</scope>
    <source>
        <strain evidence="5 6">DSM 18048</strain>
    </source>
</reference>
<comment type="caution">
    <text evidence="5">The sequence shown here is derived from an EMBL/GenBank/DDBJ whole genome shotgun (WGS) entry which is preliminary data.</text>
</comment>